<proteinExistence type="predicted"/>
<dbReference type="Proteomes" id="UP001271780">
    <property type="component" value="Unassembled WGS sequence"/>
</dbReference>
<evidence type="ECO:0000259" key="2">
    <source>
        <dbReference type="Pfam" id="PF00501"/>
    </source>
</evidence>
<evidence type="ECO:0000259" key="3">
    <source>
        <dbReference type="Pfam" id="PF01757"/>
    </source>
</evidence>
<evidence type="ECO:0000313" key="5">
    <source>
        <dbReference type="Proteomes" id="UP001271780"/>
    </source>
</evidence>
<name>A0ABU4XNU6_9HYPH</name>
<reference evidence="4 5" key="1">
    <citation type="submission" date="2023-08" db="EMBL/GenBank/DDBJ databases">
        <title>Implementing the SeqCode for naming new Mesorhizobium species isolated from Vachellia karroo root nodules.</title>
        <authorList>
            <person name="Van Lill M."/>
        </authorList>
    </citation>
    <scope>NUCLEOTIDE SEQUENCE [LARGE SCALE GENOMIC DNA]</scope>
    <source>
        <strain evidence="4 5">VK23A</strain>
    </source>
</reference>
<dbReference type="RefSeq" id="WP_320318938.1">
    <property type="nucleotide sequence ID" value="NZ_JAVIIX010000032.1"/>
</dbReference>
<dbReference type="InterPro" id="IPR020845">
    <property type="entry name" value="AMP-binding_CS"/>
</dbReference>
<dbReference type="InterPro" id="IPR042099">
    <property type="entry name" value="ANL_N_sf"/>
</dbReference>
<keyword evidence="5" id="KW-1185">Reference proteome</keyword>
<sequence>MPSIDLVSEFTHDEQRAALIFAGGRTLSYRELGRLALRFASRLGQGQKRLVAIAAEASEHAVAAYVGALQAGHAVAMLPPCDRRLWEDFLTAFQPDFTYRPRDGRWRLVEEARPAGDAEPLHPDLALLLMTSGSSGAAKAVRLSYGNLESNARSIAAYLELSSSDRAALVLPLHYSYGLSVLNSHLIAGGSILFPGMSVMDSDFLRTIDDGGCTNLSGVPYSYELLERARFRDAGLKSLRMMTVAGGALGPDLIRTYRDHMRARGGRFFVMYGQTEATARIAFVPPESLADKEDRIGVAIPGGSLGIVGAEGEPISRSGIPGELVYRGPNVMMGYGAQRRDLARGAEVDTLKTGDIAVEDQHGFFRIVGRRSRFAKIAGLRIGFDIMEQALERAGIASAVVGDDRGLQAYVIGAGLAGRAQRILAEVSHLPANLVRVATREDFPRLASGKIDYACLQREMLEGRTEIRCESGGPLGAYARVFYPLAVGRNDSFVSLGGDSLRFLQLALELERLGMDLSDGWERLSIAELANCQADARLAEHRHASEMPTDLVLRVIAILLVVVHHETLLPIPGGSGVMMLLVGYSLARFQSAHFLAGRIGRALKPAIGVLIPYFLIVAAYAVAWQAAPWASLTLTGNFGYAEPERHEMIPYLYWFVEAYAQTLLLFALIFAIPGVRKLTRAHPFVFSLGLLVFAAAARFSVPLFVDLGNRQIFAIYWVFHLAVFGWCAGFADTPARKLALTALATAVLGYLAFWESVWLGTTVKYLMIFAALLVLLYLPRVRLPAGVGRVVAQIAVAAFPIYLFHRFVPELLMAPVAGALPAPIFQLLAIAGGIGTGLLAGKALAGMRFLRGRFAMGGQPELRSA</sequence>
<feature type="domain" description="Acyltransferase 3" evidence="3">
    <location>
        <begin position="552"/>
        <end position="832"/>
    </location>
</feature>
<feature type="domain" description="AMP-dependent synthetase/ligase" evidence="2">
    <location>
        <begin position="117"/>
        <end position="335"/>
    </location>
</feature>
<feature type="transmembrane region" description="Helical" evidence="1">
    <location>
        <begin position="711"/>
        <end position="731"/>
    </location>
</feature>
<feature type="transmembrane region" description="Helical" evidence="1">
    <location>
        <begin position="568"/>
        <end position="587"/>
    </location>
</feature>
<accession>A0ABU4XNU6</accession>
<evidence type="ECO:0000313" key="4">
    <source>
        <dbReference type="EMBL" id="MDX8476425.1"/>
    </source>
</evidence>
<feature type="transmembrane region" description="Helical" evidence="1">
    <location>
        <begin position="684"/>
        <end position="705"/>
    </location>
</feature>
<dbReference type="EMBL" id="JAVIIZ010000033">
    <property type="protein sequence ID" value="MDX8476425.1"/>
    <property type="molecule type" value="Genomic_DNA"/>
</dbReference>
<dbReference type="SUPFAM" id="SSF47336">
    <property type="entry name" value="ACP-like"/>
    <property type="match status" value="1"/>
</dbReference>
<feature type="domain" description="AMP-dependent synthetase/ligase" evidence="2">
    <location>
        <begin position="14"/>
        <end position="80"/>
    </location>
</feature>
<organism evidence="4 5">
    <name type="scientific">Mesorhizobium dulcispinae</name>
    <dbReference type="NCBI Taxonomy" id="3072316"/>
    <lineage>
        <taxon>Bacteria</taxon>
        <taxon>Pseudomonadati</taxon>
        <taxon>Pseudomonadota</taxon>
        <taxon>Alphaproteobacteria</taxon>
        <taxon>Hyphomicrobiales</taxon>
        <taxon>Phyllobacteriaceae</taxon>
        <taxon>Mesorhizobium</taxon>
    </lineage>
</organism>
<feature type="transmembrane region" description="Helical" evidence="1">
    <location>
        <begin position="651"/>
        <end position="672"/>
    </location>
</feature>
<dbReference type="InterPro" id="IPR050237">
    <property type="entry name" value="ATP-dep_AMP-bd_enzyme"/>
</dbReference>
<gene>
    <name evidence="4" type="ORF">RFM27_30635</name>
</gene>
<dbReference type="PANTHER" id="PTHR43767">
    <property type="entry name" value="LONG-CHAIN-FATTY-ACID--COA LIGASE"/>
    <property type="match status" value="1"/>
</dbReference>
<feature type="transmembrane region" description="Helical" evidence="1">
    <location>
        <begin position="763"/>
        <end position="779"/>
    </location>
</feature>
<dbReference type="SUPFAM" id="SSF56801">
    <property type="entry name" value="Acetyl-CoA synthetase-like"/>
    <property type="match status" value="1"/>
</dbReference>
<dbReference type="Gene3D" id="3.40.50.12780">
    <property type="entry name" value="N-terminal domain of ligase-like"/>
    <property type="match status" value="1"/>
</dbReference>
<dbReference type="PANTHER" id="PTHR43767:SF1">
    <property type="entry name" value="NONRIBOSOMAL PEPTIDE SYNTHASE PES1 (EUROFUNG)-RELATED"/>
    <property type="match status" value="1"/>
</dbReference>
<feature type="transmembrane region" description="Helical" evidence="1">
    <location>
        <begin position="607"/>
        <end position="631"/>
    </location>
</feature>
<feature type="transmembrane region" description="Helical" evidence="1">
    <location>
        <begin position="824"/>
        <end position="845"/>
    </location>
</feature>
<feature type="transmembrane region" description="Helical" evidence="1">
    <location>
        <begin position="738"/>
        <end position="757"/>
    </location>
</feature>
<dbReference type="Pfam" id="PF01757">
    <property type="entry name" value="Acyl_transf_3"/>
    <property type="match status" value="1"/>
</dbReference>
<protein>
    <submittedName>
        <fullName evidence="4">AMP-binding protein</fullName>
    </submittedName>
</protein>
<evidence type="ECO:0000256" key="1">
    <source>
        <dbReference type="SAM" id="Phobius"/>
    </source>
</evidence>
<comment type="caution">
    <text evidence="4">The sequence shown here is derived from an EMBL/GenBank/DDBJ whole genome shotgun (WGS) entry which is preliminary data.</text>
</comment>
<keyword evidence="1" id="KW-0472">Membrane</keyword>
<dbReference type="PROSITE" id="PS00455">
    <property type="entry name" value="AMP_BINDING"/>
    <property type="match status" value="1"/>
</dbReference>
<dbReference type="InterPro" id="IPR002656">
    <property type="entry name" value="Acyl_transf_3_dom"/>
</dbReference>
<dbReference type="InterPro" id="IPR000873">
    <property type="entry name" value="AMP-dep_synth/lig_dom"/>
</dbReference>
<keyword evidence="1" id="KW-1133">Transmembrane helix</keyword>
<keyword evidence="1" id="KW-0812">Transmembrane</keyword>
<dbReference type="Pfam" id="PF00501">
    <property type="entry name" value="AMP-binding"/>
    <property type="match status" value="2"/>
</dbReference>
<dbReference type="InterPro" id="IPR036736">
    <property type="entry name" value="ACP-like_sf"/>
</dbReference>
<feature type="transmembrane region" description="Helical" evidence="1">
    <location>
        <begin position="786"/>
        <end position="804"/>
    </location>
</feature>